<evidence type="ECO:0000313" key="2">
    <source>
        <dbReference type="Proteomes" id="UP000274336"/>
    </source>
</evidence>
<accession>A0A3G3MAK3</accession>
<sequence>MTNTALAAQLNIDAATITPDAHRIIATVLGPIGRHARLTATERDTALAIIALN</sequence>
<dbReference type="GeneID" id="65117275"/>
<dbReference type="EMBL" id="MH976519">
    <property type="protein sequence ID" value="AYR03556.1"/>
    <property type="molecule type" value="Genomic_DNA"/>
</dbReference>
<keyword evidence="2" id="KW-1185">Reference proteome</keyword>
<name>A0A3G3MAK3_9CAUD</name>
<dbReference type="KEGG" id="vg:65117275"/>
<evidence type="ECO:0008006" key="3">
    <source>
        <dbReference type="Google" id="ProtNLM"/>
    </source>
</evidence>
<gene>
    <name evidence="1" type="primary">6</name>
    <name evidence="1" type="ORF">SEA_TANGENT_6</name>
</gene>
<dbReference type="Proteomes" id="UP000274336">
    <property type="component" value="Segment"/>
</dbReference>
<evidence type="ECO:0000313" key="1">
    <source>
        <dbReference type="EMBL" id="AYR03556.1"/>
    </source>
</evidence>
<protein>
    <recommendedName>
        <fullName evidence="3">Helix-turn-helix DNA binding domain protein</fullName>
    </recommendedName>
</protein>
<proteinExistence type="predicted"/>
<organism evidence="1 2">
    <name type="scientific">Gordonia phage Tangent</name>
    <dbReference type="NCBI Taxonomy" id="2483675"/>
    <lineage>
        <taxon>Viruses</taxon>
        <taxon>Duplodnaviria</taxon>
        <taxon>Heunggongvirae</taxon>
        <taxon>Uroviricota</taxon>
        <taxon>Caudoviricetes</taxon>
        <taxon>Stackebrandtviridae</taxon>
        <taxon>Schenleyvirinae</taxon>
        <taxon>Vividuovirus</taxon>
        <taxon>Vividuovirus tangent</taxon>
    </lineage>
</organism>
<dbReference type="RefSeq" id="YP_010099585.1">
    <property type="nucleotide sequence ID" value="NC_055779.1"/>
</dbReference>
<reference evidence="1 2" key="1">
    <citation type="submission" date="2018-09" db="EMBL/GenBank/DDBJ databases">
        <authorList>
            <person name="Pope W.H."/>
            <person name="Garlena R.A."/>
            <person name="Russell D.A."/>
            <person name="Jacobs-Sera D."/>
            <person name="Hatfull G.F."/>
        </authorList>
    </citation>
    <scope>NUCLEOTIDE SEQUENCE [LARGE SCALE GENOMIC DNA]</scope>
</reference>